<keyword evidence="4" id="KW-1185">Reference proteome</keyword>
<dbReference type="PROSITE" id="PS52016">
    <property type="entry name" value="TONB_DEPENDENT_REC_3"/>
    <property type="match status" value="1"/>
</dbReference>
<evidence type="ECO:0000259" key="2">
    <source>
        <dbReference type="Pfam" id="PF07715"/>
    </source>
</evidence>
<comment type="caution">
    <text evidence="3">The sequence shown here is derived from an EMBL/GenBank/DDBJ whole genome shotgun (WGS) entry which is preliminary data.</text>
</comment>
<dbReference type="RefSeq" id="WP_188406787.1">
    <property type="nucleotide sequence ID" value="NZ_BMGL01000012.1"/>
</dbReference>
<gene>
    <name evidence="3" type="ORF">GCM10010831_20730</name>
</gene>
<evidence type="ECO:0000313" key="3">
    <source>
        <dbReference type="EMBL" id="GGE19468.1"/>
    </source>
</evidence>
<dbReference type="GO" id="GO:0009279">
    <property type="term" value="C:cell outer membrane"/>
    <property type="evidence" value="ECO:0007669"/>
    <property type="project" value="UniProtKB-SubCell"/>
</dbReference>
<evidence type="ECO:0000313" key="4">
    <source>
        <dbReference type="Proteomes" id="UP000599688"/>
    </source>
</evidence>
<organism evidence="3 4">
    <name type="scientific">Psychroflexus salis</name>
    <dbReference type="NCBI Taxonomy" id="1526574"/>
    <lineage>
        <taxon>Bacteria</taxon>
        <taxon>Pseudomonadati</taxon>
        <taxon>Bacteroidota</taxon>
        <taxon>Flavobacteriia</taxon>
        <taxon>Flavobacteriales</taxon>
        <taxon>Flavobacteriaceae</taxon>
        <taxon>Psychroflexus</taxon>
    </lineage>
</organism>
<dbReference type="EMBL" id="BMGL01000012">
    <property type="protein sequence ID" value="GGE19468.1"/>
    <property type="molecule type" value="Genomic_DNA"/>
</dbReference>
<dbReference type="InterPro" id="IPR039426">
    <property type="entry name" value="TonB-dep_rcpt-like"/>
</dbReference>
<keyword evidence="1" id="KW-0472">Membrane</keyword>
<protein>
    <recommendedName>
        <fullName evidence="2">TonB-dependent receptor plug domain-containing protein</fullName>
    </recommendedName>
</protein>
<reference evidence="3 4" key="1">
    <citation type="journal article" date="2014" name="Int. J. Syst. Evol. Microbiol.">
        <title>Complete genome sequence of Corynebacterium casei LMG S-19264T (=DSM 44701T), isolated from a smear-ripened cheese.</title>
        <authorList>
            <consortium name="US DOE Joint Genome Institute (JGI-PGF)"/>
            <person name="Walter F."/>
            <person name="Albersmeier A."/>
            <person name="Kalinowski J."/>
            <person name="Ruckert C."/>
        </authorList>
    </citation>
    <scope>NUCLEOTIDE SEQUENCE [LARGE SCALE GENOMIC DNA]</scope>
    <source>
        <strain evidence="3 4">CGMCC 1.12925</strain>
    </source>
</reference>
<dbReference type="InterPro" id="IPR012910">
    <property type="entry name" value="Plug_dom"/>
</dbReference>
<keyword evidence="1" id="KW-0813">Transport</keyword>
<proteinExistence type="inferred from homology"/>
<dbReference type="AlphaFoldDB" id="A0A916ZYP3"/>
<accession>A0A916ZYP3</accession>
<feature type="domain" description="TonB-dependent receptor plug" evidence="2">
    <location>
        <begin position="8"/>
        <end position="63"/>
    </location>
</feature>
<keyword evidence="1" id="KW-0998">Cell outer membrane</keyword>
<dbReference type="SUPFAM" id="SSF56935">
    <property type="entry name" value="Porins"/>
    <property type="match status" value="1"/>
</dbReference>
<dbReference type="InterPro" id="IPR037066">
    <property type="entry name" value="Plug_dom_sf"/>
</dbReference>
<keyword evidence="1" id="KW-0812">Transmembrane</keyword>
<evidence type="ECO:0000256" key="1">
    <source>
        <dbReference type="PROSITE-ProRule" id="PRU01360"/>
    </source>
</evidence>
<dbReference type="Pfam" id="PF07715">
    <property type="entry name" value="Plug"/>
    <property type="match status" value="1"/>
</dbReference>
<keyword evidence="1" id="KW-1134">Transmembrane beta strand</keyword>
<name>A0A916ZYP3_9FLAO</name>
<dbReference type="Gene3D" id="2.170.130.10">
    <property type="entry name" value="TonB-dependent receptor, plug domain"/>
    <property type="match status" value="1"/>
</dbReference>
<sequence>MGSKFQARNRTGSAYFLSKEDLQKHNYLDVNRVLGQIPGINVYEEGGFGLRPNISLRGTSPKRSAKITLMKIVF</sequence>
<comment type="subcellular location">
    <subcellularLocation>
        <location evidence="1">Cell outer membrane</location>
        <topology evidence="1">Multi-pass membrane protein</topology>
    </subcellularLocation>
</comment>
<dbReference type="Proteomes" id="UP000599688">
    <property type="component" value="Unassembled WGS sequence"/>
</dbReference>
<comment type="similarity">
    <text evidence="1">Belongs to the TonB-dependent receptor family.</text>
</comment>